<dbReference type="InterPro" id="IPR023271">
    <property type="entry name" value="Aquaporin-like"/>
</dbReference>
<dbReference type="GO" id="GO:0016020">
    <property type="term" value="C:membrane"/>
    <property type="evidence" value="ECO:0007669"/>
    <property type="project" value="UniProtKB-SubCell"/>
</dbReference>
<keyword evidence="3" id="KW-1133">Transmembrane helix</keyword>
<dbReference type="InterPro" id="IPR000425">
    <property type="entry name" value="MIP"/>
</dbReference>
<dbReference type="STRING" id="49390.A0A068UVU5"/>
<comment type="subcellular location">
    <subcellularLocation>
        <location evidence="1">Membrane</location>
        <topology evidence="1">Multi-pass membrane protein</topology>
    </subcellularLocation>
</comment>
<evidence type="ECO:0000256" key="4">
    <source>
        <dbReference type="ARBA" id="ARBA00023136"/>
    </source>
</evidence>
<dbReference type="Pfam" id="PF00230">
    <property type="entry name" value="MIP"/>
    <property type="match status" value="1"/>
</dbReference>
<dbReference type="Proteomes" id="UP000295252">
    <property type="component" value="Chromosome VIII"/>
</dbReference>
<evidence type="ECO:0000256" key="2">
    <source>
        <dbReference type="ARBA" id="ARBA00022692"/>
    </source>
</evidence>
<dbReference type="InParanoid" id="A0A068UVU5"/>
<evidence type="ECO:0008006" key="7">
    <source>
        <dbReference type="Google" id="ProtNLM"/>
    </source>
</evidence>
<dbReference type="EMBL" id="HG739153">
    <property type="protein sequence ID" value="CDP12655.1"/>
    <property type="molecule type" value="Genomic_DNA"/>
</dbReference>
<dbReference type="PhylomeDB" id="A0A068UVU5"/>
<dbReference type="AlphaFoldDB" id="A0A068UVU5"/>
<dbReference type="SUPFAM" id="SSF81338">
    <property type="entry name" value="Aquaporin-like"/>
    <property type="match status" value="1"/>
</dbReference>
<reference evidence="6" key="1">
    <citation type="journal article" date="2014" name="Science">
        <title>The coffee genome provides insight into the convergent evolution of caffeine biosynthesis.</title>
        <authorList>
            <person name="Denoeud F."/>
            <person name="Carretero-Paulet L."/>
            <person name="Dereeper A."/>
            <person name="Droc G."/>
            <person name="Guyot R."/>
            <person name="Pietrella M."/>
            <person name="Zheng C."/>
            <person name="Alberti A."/>
            <person name="Anthony F."/>
            <person name="Aprea G."/>
            <person name="Aury J.M."/>
            <person name="Bento P."/>
            <person name="Bernard M."/>
            <person name="Bocs S."/>
            <person name="Campa C."/>
            <person name="Cenci A."/>
            <person name="Combes M.C."/>
            <person name="Crouzillat D."/>
            <person name="Da Silva C."/>
            <person name="Daddiego L."/>
            <person name="De Bellis F."/>
            <person name="Dussert S."/>
            <person name="Garsmeur O."/>
            <person name="Gayraud T."/>
            <person name="Guignon V."/>
            <person name="Jahn K."/>
            <person name="Jamilloux V."/>
            <person name="Joet T."/>
            <person name="Labadie K."/>
            <person name="Lan T."/>
            <person name="Leclercq J."/>
            <person name="Lepelley M."/>
            <person name="Leroy T."/>
            <person name="Li L.T."/>
            <person name="Librado P."/>
            <person name="Lopez L."/>
            <person name="Munoz A."/>
            <person name="Noel B."/>
            <person name="Pallavicini A."/>
            <person name="Perrotta G."/>
            <person name="Poncet V."/>
            <person name="Pot D."/>
            <person name="Priyono X."/>
            <person name="Rigoreau M."/>
            <person name="Rouard M."/>
            <person name="Rozas J."/>
            <person name="Tranchant-Dubreuil C."/>
            <person name="VanBuren R."/>
            <person name="Zhang Q."/>
            <person name="Andrade A.C."/>
            <person name="Argout X."/>
            <person name="Bertrand B."/>
            <person name="de Kochko A."/>
            <person name="Graziosi G."/>
            <person name="Henry R.J."/>
            <person name="Jayarama X."/>
            <person name="Ming R."/>
            <person name="Nagai C."/>
            <person name="Rounsley S."/>
            <person name="Sankoff D."/>
            <person name="Giuliano G."/>
            <person name="Albert V.A."/>
            <person name="Wincker P."/>
            <person name="Lashermes P."/>
        </authorList>
    </citation>
    <scope>NUCLEOTIDE SEQUENCE [LARGE SCALE GENOMIC DNA]</scope>
    <source>
        <strain evidence="6">cv. DH200-94</strain>
    </source>
</reference>
<evidence type="ECO:0000256" key="3">
    <source>
        <dbReference type="ARBA" id="ARBA00022989"/>
    </source>
</evidence>
<accession>A0A068UVU5</accession>
<evidence type="ECO:0000313" key="6">
    <source>
        <dbReference type="Proteomes" id="UP000295252"/>
    </source>
</evidence>
<dbReference type="Gramene" id="CDP12655">
    <property type="protein sequence ID" value="CDP12655"/>
    <property type="gene ID" value="GSCOC_T00036363001"/>
</dbReference>
<dbReference type="GO" id="GO:0015267">
    <property type="term" value="F:channel activity"/>
    <property type="evidence" value="ECO:0007669"/>
    <property type="project" value="InterPro"/>
</dbReference>
<name>A0A068UVU5_COFCA</name>
<keyword evidence="2" id="KW-0812">Transmembrane</keyword>
<dbReference type="Gene3D" id="1.20.1080.10">
    <property type="entry name" value="Glycerol uptake facilitator protein"/>
    <property type="match status" value="1"/>
</dbReference>
<gene>
    <name evidence="5" type="ORF">GSCOC_T00036363001</name>
</gene>
<keyword evidence="6" id="KW-1185">Reference proteome</keyword>
<evidence type="ECO:0000313" key="5">
    <source>
        <dbReference type="EMBL" id="CDP12655.1"/>
    </source>
</evidence>
<evidence type="ECO:0000256" key="1">
    <source>
        <dbReference type="ARBA" id="ARBA00004141"/>
    </source>
</evidence>
<keyword evidence="4" id="KW-0472">Membrane</keyword>
<sequence length="50" mass="5443">MIFALVYCTAGISGIHINPAGSFGLHLSSCRSILVIRTSRKRTRIYTSSS</sequence>
<protein>
    <recommendedName>
        <fullName evidence="7">Aquaporin</fullName>
    </recommendedName>
</protein>
<proteinExistence type="predicted"/>
<organism evidence="5 6">
    <name type="scientific">Coffea canephora</name>
    <name type="common">Robusta coffee</name>
    <dbReference type="NCBI Taxonomy" id="49390"/>
    <lineage>
        <taxon>Eukaryota</taxon>
        <taxon>Viridiplantae</taxon>
        <taxon>Streptophyta</taxon>
        <taxon>Embryophyta</taxon>
        <taxon>Tracheophyta</taxon>
        <taxon>Spermatophyta</taxon>
        <taxon>Magnoliopsida</taxon>
        <taxon>eudicotyledons</taxon>
        <taxon>Gunneridae</taxon>
        <taxon>Pentapetalae</taxon>
        <taxon>asterids</taxon>
        <taxon>lamiids</taxon>
        <taxon>Gentianales</taxon>
        <taxon>Rubiaceae</taxon>
        <taxon>Ixoroideae</taxon>
        <taxon>Gardenieae complex</taxon>
        <taxon>Bertiereae - Coffeeae clade</taxon>
        <taxon>Coffeeae</taxon>
        <taxon>Coffea</taxon>
    </lineage>
</organism>